<feature type="domain" description="AB hydrolase-1" evidence="1">
    <location>
        <begin position="53"/>
        <end position="158"/>
    </location>
</feature>
<dbReference type="KEGG" id="hhy:Halhy_3681"/>
<dbReference type="Pfam" id="PF00561">
    <property type="entry name" value="Abhydrolase_1"/>
    <property type="match status" value="1"/>
</dbReference>
<dbReference type="AlphaFoldDB" id="F4KZW3"/>
<dbReference type="GO" id="GO:0046503">
    <property type="term" value="P:glycerolipid catabolic process"/>
    <property type="evidence" value="ECO:0007669"/>
    <property type="project" value="TreeGrafter"/>
</dbReference>
<dbReference type="EMBL" id="CP002691">
    <property type="protein sequence ID" value="AEE51533.1"/>
    <property type="molecule type" value="Genomic_DNA"/>
</dbReference>
<sequence length="285" mass="31962">MKFLFFLFGATILTCSGMVAQPRIPYGNNPQVGKYADINGIKMYYEVYGQGQPLLLLNGNGGSIRSRSQEIPVLAEKYQVIGVDSRCHGKTGCMAGDLNYEMMTDDVAALLDHLKIDSCLIWGQSDGGIMALIMGYRFPHKVKKMIVTGANVLPDTSAIFPDIYNMMLEYPAIPDSMQRKHTKLLVDHPHISGEQLGQIKAPVMVMAGDRDAIRPEHTLRIFESIPNSQMCILPGATHFLVREKPQLFQAILADFFEKPFQMPSTVEIMNRIAEQQKQRQQKNKP</sequence>
<keyword evidence="3" id="KW-1185">Reference proteome</keyword>
<dbReference type="OrthoDB" id="2247630at2"/>
<name>F4KZW3_HALH1</name>
<dbReference type="Gene3D" id="3.40.50.1820">
    <property type="entry name" value="alpha/beta hydrolase"/>
    <property type="match status" value="1"/>
</dbReference>
<evidence type="ECO:0000313" key="2">
    <source>
        <dbReference type="EMBL" id="AEE51533.1"/>
    </source>
</evidence>
<dbReference type="SUPFAM" id="SSF53474">
    <property type="entry name" value="alpha/beta-Hydrolases"/>
    <property type="match status" value="1"/>
</dbReference>
<dbReference type="STRING" id="760192.Halhy_3681"/>
<dbReference type="HOGENOM" id="CLU_020336_50_5_10"/>
<organism evidence="2 3">
    <name type="scientific">Haliscomenobacter hydrossis (strain ATCC 27775 / DSM 1100 / LMG 10767 / O)</name>
    <dbReference type="NCBI Taxonomy" id="760192"/>
    <lineage>
        <taxon>Bacteria</taxon>
        <taxon>Pseudomonadati</taxon>
        <taxon>Bacteroidota</taxon>
        <taxon>Saprospiria</taxon>
        <taxon>Saprospirales</taxon>
        <taxon>Haliscomenobacteraceae</taxon>
        <taxon>Haliscomenobacter</taxon>
    </lineage>
</organism>
<proteinExistence type="predicted"/>
<dbReference type="InterPro" id="IPR029058">
    <property type="entry name" value="AB_hydrolase_fold"/>
</dbReference>
<dbReference type="GO" id="GO:0004806">
    <property type="term" value="F:triacylglycerol lipase activity"/>
    <property type="evidence" value="ECO:0007669"/>
    <property type="project" value="TreeGrafter"/>
</dbReference>
<dbReference type="InterPro" id="IPR050471">
    <property type="entry name" value="AB_hydrolase"/>
</dbReference>
<accession>F4KZW3</accession>
<dbReference type="RefSeq" id="WP_013766072.1">
    <property type="nucleotide sequence ID" value="NC_015510.1"/>
</dbReference>
<dbReference type="PANTHER" id="PTHR43433:SF5">
    <property type="entry name" value="AB HYDROLASE-1 DOMAIN-CONTAINING PROTEIN"/>
    <property type="match status" value="1"/>
</dbReference>
<keyword evidence="2" id="KW-0378">Hydrolase</keyword>
<protein>
    <submittedName>
        <fullName evidence="2">Alpha/beta hydrolase fold protein</fullName>
    </submittedName>
</protein>
<dbReference type="Proteomes" id="UP000008461">
    <property type="component" value="Chromosome"/>
</dbReference>
<dbReference type="InterPro" id="IPR000073">
    <property type="entry name" value="AB_hydrolase_1"/>
</dbReference>
<gene>
    <name evidence="2" type="ordered locus">Halhy_3681</name>
</gene>
<dbReference type="eggNOG" id="COG2267">
    <property type="taxonomic scope" value="Bacteria"/>
</dbReference>
<dbReference type="PANTHER" id="PTHR43433">
    <property type="entry name" value="HYDROLASE, ALPHA/BETA FOLD FAMILY PROTEIN"/>
    <property type="match status" value="1"/>
</dbReference>
<reference evidence="2 3" key="1">
    <citation type="journal article" date="2011" name="Stand. Genomic Sci.">
        <title>Complete genome sequence of Haliscomenobacter hydrossis type strain (O).</title>
        <authorList>
            <consortium name="US DOE Joint Genome Institute (JGI-PGF)"/>
            <person name="Daligault H."/>
            <person name="Lapidus A."/>
            <person name="Zeytun A."/>
            <person name="Nolan M."/>
            <person name="Lucas S."/>
            <person name="Del Rio T.G."/>
            <person name="Tice H."/>
            <person name="Cheng J.F."/>
            <person name="Tapia R."/>
            <person name="Han C."/>
            <person name="Goodwin L."/>
            <person name="Pitluck S."/>
            <person name="Liolios K."/>
            <person name="Pagani I."/>
            <person name="Ivanova N."/>
            <person name="Huntemann M."/>
            <person name="Mavromatis K."/>
            <person name="Mikhailova N."/>
            <person name="Pati A."/>
            <person name="Chen A."/>
            <person name="Palaniappan K."/>
            <person name="Land M."/>
            <person name="Hauser L."/>
            <person name="Brambilla E.M."/>
            <person name="Rohde M."/>
            <person name="Verbarg S."/>
            <person name="Goker M."/>
            <person name="Bristow J."/>
            <person name="Eisen J.A."/>
            <person name="Markowitz V."/>
            <person name="Hugenholtz P."/>
            <person name="Kyrpides N.C."/>
            <person name="Klenk H.P."/>
            <person name="Woyke T."/>
        </authorList>
    </citation>
    <scope>NUCLEOTIDE SEQUENCE [LARGE SCALE GENOMIC DNA]</scope>
    <source>
        <strain evidence="3">ATCC 27775 / DSM 1100 / LMG 10767 / O</strain>
    </source>
</reference>
<reference key="2">
    <citation type="submission" date="2011-04" db="EMBL/GenBank/DDBJ databases">
        <title>Complete sequence of chromosome of Haliscomenobacter hydrossis DSM 1100.</title>
        <authorList>
            <consortium name="US DOE Joint Genome Institute (JGI-PGF)"/>
            <person name="Lucas S."/>
            <person name="Han J."/>
            <person name="Lapidus A."/>
            <person name="Bruce D."/>
            <person name="Goodwin L."/>
            <person name="Pitluck S."/>
            <person name="Peters L."/>
            <person name="Kyrpides N."/>
            <person name="Mavromatis K."/>
            <person name="Ivanova N."/>
            <person name="Ovchinnikova G."/>
            <person name="Pagani I."/>
            <person name="Daligault H."/>
            <person name="Detter J.C."/>
            <person name="Han C."/>
            <person name="Land M."/>
            <person name="Hauser L."/>
            <person name="Markowitz V."/>
            <person name="Cheng J.-F."/>
            <person name="Hugenholtz P."/>
            <person name="Woyke T."/>
            <person name="Wu D."/>
            <person name="Verbarg S."/>
            <person name="Frueling A."/>
            <person name="Brambilla E."/>
            <person name="Klenk H.-P."/>
            <person name="Eisen J.A."/>
        </authorList>
    </citation>
    <scope>NUCLEOTIDE SEQUENCE</scope>
    <source>
        <strain>DSM 1100</strain>
    </source>
</reference>
<evidence type="ECO:0000259" key="1">
    <source>
        <dbReference type="Pfam" id="PF00561"/>
    </source>
</evidence>
<evidence type="ECO:0000313" key="3">
    <source>
        <dbReference type="Proteomes" id="UP000008461"/>
    </source>
</evidence>